<evidence type="ECO:0000259" key="20">
    <source>
        <dbReference type="SMART" id="SM00485"/>
    </source>
</evidence>
<keyword evidence="6" id="KW-0255">Endonuclease</keyword>
<comment type="similarity">
    <text evidence="15">Belongs to the XPG/RAD2 endonuclease family. FEN1 subfamily.</text>
</comment>
<dbReference type="eggNOG" id="KOG2519">
    <property type="taxonomic scope" value="Eukaryota"/>
</dbReference>
<proteinExistence type="inferred from homology"/>
<evidence type="ECO:0000256" key="7">
    <source>
        <dbReference type="ARBA" id="ARBA00022763"/>
    </source>
</evidence>
<dbReference type="FunFam" id="3.40.50.1010:FF:000016">
    <property type="entry name" value="Flap endonuclease 1"/>
    <property type="match status" value="1"/>
</dbReference>
<dbReference type="PANTHER" id="PTHR11081">
    <property type="entry name" value="FLAP ENDONUCLEASE FAMILY MEMBER"/>
    <property type="match status" value="1"/>
</dbReference>
<keyword evidence="13" id="KW-0539">Nucleus</keyword>
<keyword evidence="22" id="KW-1185">Reference proteome</keyword>
<dbReference type="InterPro" id="IPR036279">
    <property type="entry name" value="5-3_exonuclease_C_sf"/>
</dbReference>
<dbReference type="STRING" id="5722.A2GNP0"/>
<dbReference type="GO" id="GO:0006260">
    <property type="term" value="P:DNA replication"/>
    <property type="evidence" value="ECO:0007669"/>
    <property type="project" value="UniProtKB-KW"/>
</dbReference>
<dbReference type="CDD" id="cd09867">
    <property type="entry name" value="PIN_FEN1"/>
    <property type="match status" value="1"/>
</dbReference>
<dbReference type="InterPro" id="IPR006086">
    <property type="entry name" value="XPG-I_dom"/>
</dbReference>
<evidence type="ECO:0000256" key="1">
    <source>
        <dbReference type="ARBA" id="ARBA00001946"/>
    </source>
</evidence>
<feature type="coiled-coil region" evidence="17">
    <location>
        <begin position="63"/>
        <end position="90"/>
    </location>
</feature>
<dbReference type="OMA" id="IQEVHID"/>
<dbReference type="Pfam" id="PF00752">
    <property type="entry name" value="XPG_N"/>
    <property type="match status" value="1"/>
</dbReference>
<dbReference type="PANTHER" id="PTHR11081:SF9">
    <property type="entry name" value="FLAP ENDONUCLEASE 1"/>
    <property type="match status" value="1"/>
</dbReference>
<dbReference type="SUPFAM" id="SSF47807">
    <property type="entry name" value="5' to 3' exonuclease, C-terminal subdomain"/>
    <property type="match status" value="1"/>
</dbReference>
<evidence type="ECO:0000256" key="4">
    <source>
        <dbReference type="ARBA" id="ARBA00022722"/>
    </source>
</evidence>
<dbReference type="Gene3D" id="3.40.50.1010">
    <property type="entry name" value="5'-nuclease"/>
    <property type="match status" value="1"/>
</dbReference>
<evidence type="ECO:0000256" key="10">
    <source>
        <dbReference type="ARBA" id="ARBA00022842"/>
    </source>
</evidence>
<dbReference type="Gene3D" id="1.10.150.20">
    <property type="entry name" value="5' to 3' exonuclease, C-terminal subdomain"/>
    <property type="match status" value="1"/>
</dbReference>
<comment type="subunit">
    <text evidence="16">Interacts with PCNA1 and PCNA2. Three molecules of FEN1 bind to one PCNA trimer with each molecule binding to one PCNA monomer. PCNA stimulates the nuclease activity without altering cleavage specificity.</text>
</comment>
<dbReference type="InParanoid" id="A2GNP0"/>
<evidence type="ECO:0000256" key="11">
    <source>
        <dbReference type="ARBA" id="ARBA00023128"/>
    </source>
</evidence>
<keyword evidence="17" id="KW-0175">Coiled coil</keyword>
<evidence type="ECO:0000256" key="2">
    <source>
        <dbReference type="ARBA" id="ARBA00022553"/>
    </source>
</evidence>
<evidence type="ECO:0000256" key="3">
    <source>
        <dbReference type="ARBA" id="ARBA00022705"/>
    </source>
</evidence>
<evidence type="ECO:0000256" key="12">
    <source>
        <dbReference type="ARBA" id="ARBA00023204"/>
    </source>
</evidence>
<gene>
    <name evidence="21" type="ORF">TVAG_001380</name>
</gene>
<dbReference type="InterPro" id="IPR023426">
    <property type="entry name" value="Flap_endonuc"/>
</dbReference>
<dbReference type="Pfam" id="PF00867">
    <property type="entry name" value="XPG_I"/>
    <property type="match status" value="1"/>
</dbReference>
<dbReference type="GO" id="GO:0006281">
    <property type="term" value="P:DNA repair"/>
    <property type="evidence" value="ECO:0007669"/>
    <property type="project" value="UniProtKB-KW"/>
</dbReference>
<dbReference type="Proteomes" id="UP000001542">
    <property type="component" value="Unassembled WGS sequence"/>
</dbReference>
<dbReference type="SMART" id="SM00485">
    <property type="entry name" value="XPGN"/>
    <property type="match status" value="1"/>
</dbReference>
<evidence type="ECO:0000256" key="5">
    <source>
        <dbReference type="ARBA" id="ARBA00022723"/>
    </source>
</evidence>
<name>A2GNP0_TRIV3</name>
<evidence type="ECO:0000256" key="18">
    <source>
        <dbReference type="SAM" id="MobiDB-lite"/>
    </source>
</evidence>
<dbReference type="FunFam" id="1.10.150.20:FF:000009">
    <property type="entry name" value="Flap endonuclease 1"/>
    <property type="match status" value="1"/>
</dbReference>
<dbReference type="VEuPathDB" id="TrichDB:TVAGG3_1034730"/>
<dbReference type="OrthoDB" id="1937206at2759"/>
<dbReference type="KEGG" id="tva:4738851"/>
<keyword evidence="10" id="KW-0460">Magnesium</keyword>
<feature type="domain" description="XPG-I" evidence="19">
    <location>
        <begin position="115"/>
        <end position="186"/>
    </location>
</feature>
<sequence>AIDASLSIYQFLVSVRHTGQQLVDSEGNTTSHLQGVLSRTVRLIESGVKPVYVFDGKPPEMKGAELAKRLERREEAQKELEKAIESGDQEAIDKFSRRTVHLDKTQVEECKQLLECLGVPYVDAPCEAEAECAALNKAGLVDAMATEDMDSLAFATPQLIRHLSYGAKGDDLLQIDYKIMMEKSGLTREEFVDFCILMGCDYCDTIKGIGKKHAYELIKKYHNIETIIKNLDKKYELPEDFDYVRARELFFNHEVTTDVNLTWKKPDVEKVKEFLCGSRMFAESRVEAACAKIVKARGKGTQMRMDNFFKPAPSKPSGEDTKKKKPEKTPPKKKK</sequence>
<keyword evidence="11" id="KW-0496">Mitochondrion</keyword>
<feature type="region of interest" description="Disordered" evidence="18">
    <location>
        <begin position="304"/>
        <end position="335"/>
    </location>
</feature>
<keyword evidence="9" id="KW-0269">Exonuclease</keyword>
<keyword evidence="8" id="KW-0378">Hydrolase</keyword>
<dbReference type="InterPro" id="IPR019974">
    <property type="entry name" value="XPG_CS"/>
</dbReference>
<evidence type="ECO:0000256" key="15">
    <source>
        <dbReference type="ARBA" id="ARBA00034726"/>
    </source>
</evidence>
<keyword evidence="3" id="KW-0235">DNA replication</keyword>
<dbReference type="PROSITE" id="PS00842">
    <property type="entry name" value="XPG_2"/>
    <property type="match status" value="1"/>
</dbReference>
<evidence type="ECO:0000259" key="19">
    <source>
        <dbReference type="SMART" id="SM00484"/>
    </source>
</evidence>
<evidence type="ECO:0000256" key="16">
    <source>
        <dbReference type="ARBA" id="ARBA00063178"/>
    </source>
</evidence>
<dbReference type="GO" id="GO:0046872">
    <property type="term" value="F:metal ion binding"/>
    <property type="evidence" value="ECO:0007669"/>
    <property type="project" value="UniProtKB-KW"/>
</dbReference>
<reference evidence="21" key="2">
    <citation type="journal article" date="2007" name="Science">
        <title>Draft genome sequence of the sexually transmitted pathogen Trichomonas vaginalis.</title>
        <authorList>
            <person name="Carlton J.M."/>
            <person name="Hirt R.P."/>
            <person name="Silva J.C."/>
            <person name="Delcher A.L."/>
            <person name="Schatz M."/>
            <person name="Zhao Q."/>
            <person name="Wortman J.R."/>
            <person name="Bidwell S.L."/>
            <person name="Alsmark U.C.M."/>
            <person name="Besteiro S."/>
            <person name="Sicheritz-Ponten T."/>
            <person name="Noel C.J."/>
            <person name="Dacks J.B."/>
            <person name="Foster P.G."/>
            <person name="Simillion C."/>
            <person name="Van de Peer Y."/>
            <person name="Miranda-Saavedra D."/>
            <person name="Barton G.J."/>
            <person name="Westrop G.D."/>
            <person name="Mueller S."/>
            <person name="Dessi D."/>
            <person name="Fiori P.L."/>
            <person name="Ren Q."/>
            <person name="Paulsen I."/>
            <person name="Zhang H."/>
            <person name="Bastida-Corcuera F.D."/>
            <person name="Simoes-Barbosa A."/>
            <person name="Brown M.T."/>
            <person name="Hayes R.D."/>
            <person name="Mukherjee M."/>
            <person name="Okumura C.Y."/>
            <person name="Schneider R."/>
            <person name="Smith A.J."/>
            <person name="Vanacova S."/>
            <person name="Villalvazo M."/>
            <person name="Haas B.J."/>
            <person name="Pertea M."/>
            <person name="Feldblyum T.V."/>
            <person name="Utterback T.R."/>
            <person name="Shu C.L."/>
            <person name="Osoegawa K."/>
            <person name="de Jong P.J."/>
            <person name="Hrdy I."/>
            <person name="Horvathova L."/>
            <person name="Zubacova Z."/>
            <person name="Dolezal P."/>
            <person name="Malik S.B."/>
            <person name="Logsdon J.M. Jr."/>
            <person name="Henze K."/>
            <person name="Gupta A."/>
            <person name="Wang C.C."/>
            <person name="Dunne R.L."/>
            <person name="Upcroft J.A."/>
            <person name="Upcroft P."/>
            <person name="White O."/>
            <person name="Salzberg S.L."/>
            <person name="Tang P."/>
            <person name="Chiu C.-H."/>
            <person name="Lee Y.-S."/>
            <person name="Embley T.M."/>
            <person name="Coombs G.H."/>
            <person name="Mottram J.C."/>
            <person name="Tachezy J."/>
            <person name="Fraser-Liggett C.M."/>
            <person name="Johnson P.J."/>
        </authorList>
    </citation>
    <scope>NUCLEOTIDE SEQUENCE [LARGE SCALE GENOMIC DNA]</scope>
    <source>
        <strain evidence="21">G3</strain>
    </source>
</reference>
<evidence type="ECO:0000256" key="13">
    <source>
        <dbReference type="ARBA" id="ARBA00023242"/>
    </source>
</evidence>
<keyword evidence="7" id="KW-0227">DNA damage</keyword>
<evidence type="ECO:0000256" key="6">
    <source>
        <dbReference type="ARBA" id="ARBA00022759"/>
    </source>
</evidence>
<dbReference type="HAMAP" id="MF_00614">
    <property type="entry name" value="Fen"/>
    <property type="match status" value="1"/>
</dbReference>
<feature type="compositionally biased region" description="Basic and acidic residues" evidence="18">
    <location>
        <begin position="317"/>
        <end position="335"/>
    </location>
</feature>
<evidence type="ECO:0000313" key="21">
    <source>
        <dbReference type="EMBL" id="EAX81227.1"/>
    </source>
</evidence>
<dbReference type="SUPFAM" id="SSF88723">
    <property type="entry name" value="PIN domain-like"/>
    <property type="match status" value="1"/>
</dbReference>
<evidence type="ECO:0000256" key="9">
    <source>
        <dbReference type="ARBA" id="ARBA00022839"/>
    </source>
</evidence>
<feature type="non-terminal residue" evidence="21">
    <location>
        <position position="1"/>
    </location>
</feature>
<dbReference type="PRINTS" id="PR00853">
    <property type="entry name" value="XPGRADSUPER"/>
</dbReference>
<protein>
    <submittedName>
        <fullName evidence="21">XPG I-region family protein</fullName>
    </submittedName>
</protein>
<keyword evidence="12" id="KW-0234">DNA repair</keyword>
<evidence type="ECO:0000313" key="22">
    <source>
        <dbReference type="Proteomes" id="UP000001542"/>
    </source>
</evidence>
<feature type="domain" description="XPG N-terminal" evidence="20">
    <location>
        <begin position="1"/>
        <end position="76"/>
    </location>
</feature>
<dbReference type="SMART" id="SM00279">
    <property type="entry name" value="HhH2"/>
    <property type="match status" value="1"/>
</dbReference>
<dbReference type="VEuPathDB" id="TrichDB:TVAG_001380"/>
<dbReference type="InterPro" id="IPR006084">
    <property type="entry name" value="XPG/Rad2"/>
</dbReference>
<dbReference type="FunCoup" id="A2GNP0">
    <property type="interactions" value="932"/>
</dbReference>
<comment type="function">
    <text evidence="14">Structure-specific nuclease with 5'-flap endonuclease and 5'-3' exonuclease activities involved in DNA replication and repair. During DNA replication, cleaves the 5'-overhanging flap structure that is generated by displacement synthesis when DNA polymerase encounters the 5'-end of a downstream Okazaki fragment. It enters the flap from the 5'-end and then tracks to cleave the flap base, leaving a nick for ligation. Also involved in the long patch base excision repair (LP-BER) pathway, by cleaving within the apurinic/apyrimidinic (AP) site-terminated flap. Acts as a genome stabilization factor that prevents flaps from equilibrating into structures that lead to duplications and deletions. Also possesses 5'-3' exonuclease activity on nicked or gapped double-stranded DNA, and exhibits RNase H activity. Also involved in replication and repair of rDNA and in repairing mitochondrial DNA.</text>
</comment>
<keyword evidence="2" id="KW-0597">Phosphoprotein</keyword>
<evidence type="ECO:0000256" key="17">
    <source>
        <dbReference type="SAM" id="Coils"/>
    </source>
</evidence>
<accession>A2GNP0</accession>
<evidence type="ECO:0000256" key="8">
    <source>
        <dbReference type="ARBA" id="ARBA00022801"/>
    </source>
</evidence>
<dbReference type="AlphaFoldDB" id="A2GNP0"/>
<keyword evidence="4" id="KW-0540">Nuclease</keyword>
<dbReference type="InterPro" id="IPR029060">
    <property type="entry name" value="PIN-like_dom_sf"/>
</dbReference>
<comment type="cofactor">
    <cofactor evidence="1">
        <name>Mg(2+)</name>
        <dbReference type="ChEBI" id="CHEBI:18420"/>
    </cofactor>
</comment>
<dbReference type="SMART" id="SM00484">
    <property type="entry name" value="XPGI"/>
    <property type="match status" value="1"/>
</dbReference>
<dbReference type="GO" id="GO:0017108">
    <property type="term" value="F:5'-flap endonuclease activity"/>
    <property type="evidence" value="ECO:0000318"/>
    <property type="project" value="GO_Central"/>
</dbReference>
<dbReference type="SMR" id="A2GNP0"/>
<dbReference type="GO" id="GO:0003677">
    <property type="term" value="F:DNA binding"/>
    <property type="evidence" value="ECO:0007669"/>
    <property type="project" value="InterPro"/>
</dbReference>
<dbReference type="InterPro" id="IPR008918">
    <property type="entry name" value="HhH2"/>
</dbReference>
<reference evidence="21" key="1">
    <citation type="submission" date="2006-10" db="EMBL/GenBank/DDBJ databases">
        <authorList>
            <person name="Amadeo P."/>
            <person name="Zhao Q."/>
            <person name="Wortman J."/>
            <person name="Fraser-Liggett C."/>
            <person name="Carlton J."/>
        </authorList>
    </citation>
    <scope>NUCLEOTIDE SEQUENCE</scope>
    <source>
        <strain evidence="21">G3</strain>
    </source>
</reference>
<organism evidence="21 22">
    <name type="scientific">Trichomonas vaginalis (strain ATCC PRA-98 / G3)</name>
    <dbReference type="NCBI Taxonomy" id="412133"/>
    <lineage>
        <taxon>Eukaryota</taxon>
        <taxon>Metamonada</taxon>
        <taxon>Parabasalia</taxon>
        <taxon>Trichomonadida</taxon>
        <taxon>Trichomonadidae</taxon>
        <taxon>Trichomonas</taxon>
    </lineage>
</organism>
<keyword evidence="5" id="KW-0479">Metal-binding</keyword>
<dbReference type="GO" id="GO:0008409">
    <property type="term" value="F:5'-3' exonuclease activity"/>
    <property type="evidence" value="ECO:0000318"/>
    <property type="project" value="GO_Central"/>
</dbReference>
<dbReference type="InterPro" id="IPR006085">
    <property type="entry name" value="XPG_DNA_repair_N"/>
</dbReference>
<evidence type="ECO:0000256" key="14">
    <source>
        <dbReference type="ARBA" id="ARBA00029382"/>
    </source>
</evidence>
<dbReference type="PROSITE" id="PS00841">
    <property type="entry name" value="XPG_1"/>
    <property type="match status" value="1"/>
</dbReference>
<dbReference type="EMBL" id="DS117832">
    <property type="protein sequence ID" value="EAX81227.1"/>
    <property type="molecule type" value="Genomic_DNA"/>
</dbReference>